<keyword evidence="1" id="KW-0812">Transmembrane</keyword>
<name>A0A1J4KDZ2_9EUKA</name>
<organism evidence="2 3">
    <name type="scientific">Tritrichomonas foetus</name>
    <dbReference type="NCBI Taxonomy" id="1144522"/>
    <lineage>
        <taxon>Eukaryota</taxon>
        <taxon>Metamonada</taxon>
        <taxon>Parabasalia</taxon>
        <taxon>Tritrichomonadida</taxon>
        <taxon>Tritrichomonadidae</taxon>
        <taxon>Tritrichomonas</taxon>
    </lineage>
</organism>
<dbReference type="Proteomes" id="UP000179807">
    <property type="component" value="Unassembled WGS sequence"/>
</dbReference>
<protein>
    <submittedName>
        <fullName evidence="2">Uncharacterized protein</fullName>
    </submittedName>
</protein>
<accession>A0A1J4KDZ2</accession>
<feature type="transmembrane region" description="Helical" evidence="1">
    <location>
        <begin position="141"/>
        <end position="165"/>
    </location>
</feature>
<proteinExistence type="predicted"/>
<evidence type="ECO:0000256" key="1">
    <source>
        <dbReference type="SAM" id="Phobius"/>
    </source>
</evidence>
<dbReference type="GeneID" id="94826965"/>
<comment type="caution">
    <text evidence="2">The sequence shown here is derived from an EMBL/GenBank/DDBJ whole genome shotgun (WGS) entry which is preliminary data.</text>
</comment>
<evidence type="ECO:0000313" key="2">
    <source>
        <dbReference type="EMBL" id="OHT07932.1"/>
    </source>
</evidence>
<reference evidence="2" key="1">
    <citation type="submission" date="2016-10" db="EMBL/GenBank/DDBJ databases">
        <authorList>
            <person name="Benchimol M."/>
            <person name="Almeida L.G."/>
            <person name="Vasconcelos A.T."/>
            <person name="Perreira-Neves A."/>
            <person name="Rosa I.A."/>
            <person name="Tasca T."/>
            <person name="Bogo M.R."/>
            <person name="de Souza W."/>
        </authorList>
    </citation>
    <scope>NUCLEOTIDE SEQUENCE [LARGE SCALE GENOMIC DNA]</scope>
    <source>
        <strain evidence="2">K</strain>
    </source>
</reference>
<evidence type="ECO:0000313" key="3">
    <source>
        <dbReference type="Proteomes" id="UP000179807"/>
    </source>
</evidence>
<dbReference type="RefSeq" id="XP_068361068.1">
    <property type="nucleotide sequence ID" value="XM_068492261.1"/>
</dbReference>
<dbReference type="EMBL" id="MLAK01000682">
    <property type="protein sequence ID" value="OHT07932.1"/>
    <property type="molecule type" value="Genomic_DNA"/>
</dbReference>
<gene>
    <name evidence="2" type="ORF">TRFO_05049</name>
</gene>
<dbReference type="VEuPathDB" id="TrichDB:TRFO_05049"/>
<dbReference type="AlphaFoldDB" id="A0A1J4KDZ2"/>
<keyword evidence="1" id="KW-0472">Membrane</keyword>
<keyword evidence="3" id="KW-1185">Reference proteome</keyword>
<sequence>MKDRDLIDENCKFPPQYKEMCNRNYNTQFSISNLQLQILSRQNTLLTHFASRPTTISIFGSSQTILKSIEKSPRKLINKYSSHILNRLSMWTITLVTMPNEAANSISKFYTSDNEKLKFFGYVTFPALFHHFKTDEFNRSAAALIFHLIASHPLYIANVFVISYFRNCSSFFEALWHNYDSSDPNTDELVRLTNAIKKANVCLTRSHVNLLFSLYKRSKTNFGRVIYARLLYRSYIDFHEDHENSPLAKILLSISLMVRTSQFDSILNAFLDQDYAYRKIPHNSSGKANQTPIVLSSHEIYCLQSLVKTSPEIFKYPKNEPSRLMVPNSSENDFEQIYFDLDLTLQLNNGKPNFSNTNYCNDLFGVSKEDNSFEVINCIELYMLKEAVREEYNRMIEHEKFTKSLSIKLFSKQLLELPQEQKPLPWYSYFYLDRQSTAPPKEKEVEPKIESKAFKYSLHKLLKLVENQEAKLWIYLRSYSKCERSTPNCDNFLKIFNSKRNIKMNDEHESNLIHKIVYQIKNFSTDSPCSIVENISRIGFFILNIASHLGSEPTVILSNCIQISQNRQFAESVAWCQLLFEYVPEIRDLMPGSWISGSDFIIEAMMEISTKNCLDESDEYSDDSKINKNDDTKKFEVINDGDNDSNVMI</sequence>
<keyword evidence="1" id="KW-1133">Transmembrane helix</keyword>